<evidence type="ECO:0000313" key="2">
    <source>
        <dbReference type="EMBL" id="KAJ7709520.1"/>
    </source>
</evidence>
<name>A0AAD7MBM4_MYCRO</name>
<dbReference type="Proteomes" id="UP001221757">
    <property type="component" value="Unassembled WGS sequence"/>
</dbReference>
<evidence type="ECO:0000313" key="3">
    <source>
        <dbReference type="Proteomes" id="UP001221757"/>
    </source>
</evidence>
<feature type="compositionally biased region" description="Basic and acidic residues" evidence="1">
    <location>
        <begin position="25"/>
        <end position="36"/>
    </location>
</feature>
<feature type="compositionally biased region" description="Acidic residues" evidence="1">
    <location>
        <begin position="236"/>
        <end position="251"/>
    </location>
</feature>
<keyword evidence="3" id="KW-1185">Reference proteome</keyword>
<feature type="region of interest" description="Disordered" evidence="1">
    <location>
        <begin position="220"/>
        <end position="283"/>
    </location>
</feature>
<gene>
    <name evidence="2" type="ORF">B0H17DRAFT_1028208</name>
</gene>
<comment type="caution">
    <text evidence="2">The sequence shown here is derived from an EMBL/GenBank/DDBJ whole genome shotgun (WGS) entry which is preliminary data.</text>
</comment>
<evidence type="ECO:0000256" key="1">
    <source>
        <dbReference type="SAM" id="MobiDB-lite"/>
    </source>
</evidence>
<sequence length="283" mass="31998">MYAGRQEEEESSRSSDAGSDWYDPEESKHDLEHPKFWSEEDQEVIVGIKQREAPIKLDTLCGTYRWFYEFPEPGVSEPMYVAYHESAQDPQSPGYLTITCPAGKRPTLKNITGTIVHFGKEAQFSGIKRAKDRSKNLVDNQWEFVSLKWKENYGDNQDHDNCLIALDVSDDDGDPFIMFRYASPAPLGGNTWFLDIAAKKERERDENGLSSAEMARLGMDAHYPDVKAAAQAHAEETEEEESASESDTDDEVPARKPRTAAKRKPDSSVSDELEVRPKKRKAA</sequence>
<protein>
    <submittedName>
        <fullName evidence="2">Uncharacterized protein</fullName>
    </submittedName>
</protein>
<dbReference type="AlphaFoldDB" id="A0AAD7MBM4"/>
<proteinExistence type="predicted"/>
<organism evidence="2 3">
    <name type="scientific">Mycena rosella</name>
    <name type="common">Pink bonnet</name>
    <name type="synonym">Agaricus rosellus</name>
    <dbReference type="NCBI Taxonomy" id="1033263"/>
    <lineage>
        <taxon>Eukaryota</taxon>
        <taxon>Fungi</taxon>
        <taxon>Dikarya</taxon>
        <taxon>Basidiomycota</taxon>
        <taxon>Agaricomycotina</taxon>
        <taxon>Agaricomycetes</taxon>
        <taxon>Agaricomycetidae</taxon>
        <taxon>Agaricales</taxon>
        <taxon>Marasmiineae</taxon>
        <taxon>Mycenaceae</taxon>
        <taxon>Mycena</taxon>
    </lineage>
</organism>
<dbReference type="EMBL" id="JARKIE010000002">
    <property type="protein sequence ID" value="KAJ7709520.1"/>
    <property type="molecule type" value="Genomic_DNA"/>
</dbReference>
<accession>A0AAD7MBM4</accession>
<feature type="region of interest" description="Disordered" evidence="1">
    <location>
        <begin position="1"/>
        <end position="36"/>
    </location>
</feature>
<reference evidence="2" key="1">
    <citation type="submission" date="2023-03" db="EMBL/GenBank/DDBJ databases">
        <title>Massive genome expansion in bonnet fungi (Mycena s.s.) driven by repeated elements and novel gene families across ecological guilds.</title>
        <authorList>
            <consortium name="Lawrence Berkeley National Laboratory"/>
            <person name="Harder C.B."/>
            <person name="Miyauchi S."/>
            <person name="Viragh M."/>
            <person name="Kuo A."/>
            <person name="Thoen E."/>
            <person name="Andreopoulos B."/>
            <person name="Lu D."/>
            <person name="Skrede I."/>
            <person name="Drula E."/>
            <person name="Henrissat B."/>
            <person name="Morin E."/>
            <person name="Kohler A."/>
            <person name="Barry K."/>
            <person name="LaButti K."/>
            <person name="Morin E."/>
            <person name="Salamov A."/>
            <person name="Lipzen A."/>
            <person name="Mereny Z."/>
            <person name="Hegedus B."/>
            <person name="Baldrian P."/>
            <person name="Stursova M."/>
            <person name="Weitz H."/>
            <person name="Taylor A."/>
            <person name="Grigoriev I.V."/>
            <person name="Nagy L.G."/>
            <person name="Martin F."/>
            <person name="Kauserud H."/>
        </authorList>
    </citation>
    <scope>NUCLEOTIDE SEQUENCE</scope>
    <source>
        <strain evidence="2">CBHHK067</strain>
    </source>
</reference>